<feature type="domain" description="Hikeshi-like C-terminal" evidence="3">
    <location>
        <begin position="149"/>
        <end position="207"/>
    </location>
</feature>
<dbReference type="EMBL" id="GEDC01029623">
    <property type="protein sequence ID" value="JAS07675.1"/>
    <property type="molecule type" value="Transcribed_RNA"/>
</dbReference>
<dbReference type="InterPro" id="IPR031318">
    <property type="entry name" value="OPI10"/>
</dbReference>
<protein>
    <submittedName>
        <fullName evidence="4">Uncharacterized protein</fullName>
    </submittedName>
</protein>
<gene>
    <name evidence="4" type="ORF">g.12603</name>
</gene>
<dbReference type="GO" id="GO:0030544">
    <property type="term" value="F:Hsp70 protein binding"/>
    <property type="evidence" value="ECO:0007669"/>
    <property type="project" value="TreeGrafter"/>
</dbReference>
<feature type="domain" description="Hikeshi-like N-terminal" evidence="2">
    <location>
        <begin position="14"/>
        <end position="139"/>
    </location>
</feature>
<dbReference type="GO" id="GO:0006606">
    <property type="term" value="P:protein import into nucleus"/>
    <property type="evidence" value="ECO:0007669"/>
    <property type="project" value="TreeGrafter"/>
</dbReference>
<organism evidence="4">
    <name type="scientific">Clastoptera arizonana</name>
    <name type="common">Arizona spittle bug</name>
    <dbReference type="NCBI Taxonomy" id="38151"/>
    <lineage>
        <taxon>Eukaryota</taxon>
        <taxon>Metazoa</taxon>
        <taxon>Ecdysozoa</taxon>
        <taxon>Arthropoda</taxon>
        <taxon>Hexapoda</taxon>
        <taxon>Insecta</taxon>
        <taxon>Pterygota</taxon>
        <taxon>Neoptera</taxon>
        <taxon>Paraneoptera</taxon>
        <taxon>Hemiptera</taxon>
        <taxon>Auchenorrhyncha</taxon>
        <taxon>Cercopoidea</taxon>
        <taxon>Clastopteridae</taxon>
        <taxon>Clastoptera</taxon>
    </lineage>
</organism>
<name>A0A1B6C384_9HEMI</name>
<dbReference type="Pfam" id="PF05603">
    <property type="entry name" value="Hikeshi-like_N"/>
    <property type="match status" value="1"/>
</dbReference>
<evidence type="ECO:0000256" key="1">
    <source>
        <dbReference type="ARBA" id="ARBA00006623"/>
    </source>
</evidence>
<dbReference type="InterPro" id="IPR008493">
    <property type="entry name" value="Hikeshi-like_N"/>
</dbReference>
<reference evidence="4" key="1">
    <citation type="submission" date="2015-12" db="EMBL/GenBank/DDBJ databases">
        <title>De novo transcriptome assembly of four potential Pierce s Disease insect vectors from Arizona vineyards.</title>
        <authorList>
            <person name="Tassone E.E."/>
        </authorList>
    </citation>
    <scope>NUCLEOTIDE SEQUENCE</scope>
</reference>
<evidence type="ECO:0000313" key="4">
    <source>
        <dbReference type="EMBL" id="JAS07675.1"/>
    </source>
</evidence>
<accession>A0A1B6C384</accession>
<sequence length="208" mass="23414">MNGATTNNIFGILATGRLVQTDFSQVGSKQFLINIPDADDINYISVFMTGVEPFPEGLAGLIYFSWPDPDAPPNWQLLGYIANDKPSSVFKISTLKKNHELLAPKTGMLSFDQRKISHVAQIGISVETIDVVQQQIALIDKTAKNQTLFVEFSQKMIQNLFNFASSFAVTQAQMTPNPNETFIPLSVVQNWYQNFERRLAINPYFWQS</sequence>
<evidence type="ECO:0000259" key="3">
    <source>
        <dbReference type="Pfam" id="PF21057"/>
    </source>
</evidence>
<dbReference type="GO" id="GO:0005634">
    <property type="term" value="C:nucleus"/>
    <property type="evidence" value="ECO:0007669"/>
    <property type="project" value="TreeGrafter"/>
</dbReference>
<dbReference type="PANTHER" id="PTHR12925">
    <property type="entry name" value="HIKESHI FAMILY MEMBER"/>
    <property type="match status" value="1"/>
</dbReference>
<evidence type="ECO:0000259" key="2">
    <source>
        <dbReference type="Pfam" id="PF05603"/>
    </source>
</evidence>
<dbReference type="AlphaFoldDB" id="A0A1B6C384"/>
<dbReference type="GO" id="GO:0061608">
    <property type="term" value="F:nuclear import signal receptor activity"/>
    <property type="evidence" value="ECO:0007669"/>
    <property type="project" value="TreeGrafter"/>
</dbReference>
<dbReference type="PANTHER" id="PTHR12925:SF0">
    <property type="entry name" value="PROTEIN HIKESHI"/>
    <property type="match status" value="1"/>
</dbReference>
<comment type="similarity">
    <text evidence="1">Belongs to the OPI10 family.</text>
</comment>
<dbReference type="Pfam" id="PF21057">
    <property type="entry name" value="Hikeshi-like_C"/>
    <property type="match status" value="1"/>
</dbReference>
<proteinExistence type="inferred from homology"/>
<dbReference type="InterPro" id="IPR048364">
    <property type="entry name" value="Hikeshi-like_C"/>
</dbReference>
<dbReference type="GO" id="GO:0005829">
    <property type="term" value="C:cytosol"/>
    <property type="evidence" value="ECO:0007669"/>
    <property type="project" value="TreeGrafter"/>
</dbReference>